<proteinExistence type="predicted"/>
<evidence type="ECO:0000313" key="1">
    <source>
        <dbReference type="EMBL" id="NEA21670.1"/>
    </source>
</evidence>
<sequence>MTGNVVRDVPVPGRHHRLGMLQLARALGDARDARAAGRPVVRLHLQNRWAGLARLLDAARGVR</sequence>
<gene>
    <name evidence="1" type="ORF">G3I70_04030</name>
</gene>
<comment type="caution">
    <text evidence="1">The sequence shown here is derived from an EMBL/GenBank/DDBJ whole genome shotgun (WGS) entry which is preliminary data.</text>
</comment>
<reference evidence="1 2" key="1">
    <citation type="submission" date="2020-01" db="EMBL/GenBank/DDBJ databases">
        <title>Insect and environment-associated Actinomycetes.</title>
        <authorList>
            <person name="Currrie C."/>
            <person name="Chevrette M."/>
            <person name="Carlson C."/>
            <person name="Stubbendieck R."/>
            <person name="Wendt-Pienkowski E."/>
        </authorList>
    </citation>
    <scope>NUCLEOTIDE SEQUENCE [LARGE SCALE GENOMIC DNA]</scope>
    <source>
        <strain evidence="1 2">SID10258</strain>
    </source>
</reference>
<dbReference type="Proteomes" id="UP000475532">
    <property type="component" value="Unassembled WGS sequence"/>
</dbReference>
<dbReference type="EMBL" id="JAAGLI010000099">
    <property type="protein sequence ID" value="NEA21670.1"/>
    <property type="molecule type" value="Genomic_DNA"/>
</dbReference>
<evidence type="ECO:0000313" key="2">
    <source>
        <dbReference type="Proteomes" id="UP000475532"/>
    </source>
</evidence>
<organism evidence="1 2">
    <name type="scientific">Actinomadura bangladeshensis</name>
    <dbReference type="NCBI Taxonomy" id="453573"/>
    <lineage>
        <taxon>Bacteria</taxon>
        <taxon>Bacillati</taxon>
        <taxon>Actinomycetota</taxon>
        <taxon>Actinomycetes</taxon>
        <taxon>Streptosporangiales</taxon>
        <taxon>Thermomonosporaceae</taxon>
        <taxon>Actinomadura</taxon>
    </lineage>
</organism>
<dbReference type="AlphaFoldDB" id="A0A6L9Q863"/>
<protein>
    <submittedName>
        <fullName evidence="1">Uncharacterized protein</fullName>
    </submittedName>
</protein>
<accession>A0A6L9Q863</accession>
<name>A0A6L9Q863_9ACTN</name>